<comment type="caution">
    <text evidence="5">The sequence shown here is derived from an EMBL/GenBank/DDBJ whole genome shotgun (WGS) entry which is preliminary data.</text>
</comment>
<keyword evidence="6" id="KW-1185">Reference proteome</keyword>
<dbReference type="Gene3D" id="1.25.40.20">
    <property type="entry name" value="Ankyrin repeat-containing domain"/>
    <property type="match status" value="2"/>
</dbReference>
<evidence type="ECO:0000313" key="5">
    <source>
        <dbReference type="EMBL" id="RHZ61336.1"/>
    </source>
</evidence>
<dbReference type="STRING" id="41047.A0A397HIC5"/>
<sequence length="441" mass="48510">MSQLEQLPAEILLAISDHLDPLSVASLSQTSRRINGTLQRPLARAAKQYALPDEAEYKQRIIFDEDGGRIRFHEWPYHLPPQRLVQAIRGHQVNKVRNYLEAGVDPNAYDLAGQRMLSLAVRADCEPIVDLLLEHGANPALHDVCSPYSSPVVDATILSEEMVKKLISAGADYQAKVIATLAGRCSLDVIKLAIDKGADFRQISFDDRTMIYQTPNFRLSSDGSTVIHQAAKNINHPDVLIFLIEKYPELLSSQTTSGETALWSALYEGSAELAKTLITAGIDINVRDHAGKTALHAALEFSEQAIYQSMEYVGREIAERSLSIATALLEQGIQVGIAGQWGCTELHYAVRENRHYWLEKSVPSVVRLLLSRITVDVNAADAGGWTPLHSAAKVGWLKVVRILVEKGNADVNARDIYGKTPADVAGKFAGVVKYLSRRAAN</sequence>
<dbReference type="SMART" id="SM00248">
    <property type="entry name" value="ANK"/>
    <property type="match status" value="6"/>
</dbReference>
<dbReference type="Pfam" id="PF12796">
    <property type="entry name" value="Ank_2"/>
    <property type="match status" value="2"/>
</dbReference>
<name>A0A397HIC5_ASPTH</name>
<dbReference type="InterPro" id="IPR036047">
    <property type="entry name" value="F-box-like_dom_sf"/>
</dbReference>
<dbReference type="Pfam" id="PF00646">
    <property type="entry name" value="F-box"/>
    <property type="match status" value="1"/>
</dbReference>
<feature type="domain" description="F-box" evidence="4">
    <location>
        <begin position="1"/>
        <end position="49"/>
    </location>
</feature>
<dbReference type="PROSITE" id="PS50088">
    <property type="entry name" value="ANK_REPEAT"/>
    <property type="match status" value="3"/>
</dbReference>
<dbReference type="GeneID" id="38129413"/>
<dbReference type="CDD" id="cd09917">
    <property type="entry name" value="F-box_SF"/>
    <property type="match status" value="1"/>
</dbReference>
<dbReference type="InterPro" id="IPR036770">
    <property type="entry name" value="Ankyrin_rpt-contain_sf"/>
</dbReference>
<keyword evidence="2 3" id="KW-0040">ANK repeat</keyword>
<feature type="repeat" description="ANK" evidence="3">
    <location>
        <begin position="112"/>
        <end position="144"/>
    </location>
</feature>
<evidence type="ECO:0000256" key="3">
    <source>
        <dbReference type="PROSITE-ProRule" id="PRU00023"/>
    </source>
</evidence>
<dbReference type="OrthoDB" id="539213at2759"/>
<protein>
    <recommendedName>
        <fullName evidence="4">F-box domain-containing protein</fullName>
    </recommendedName>
</protein>
<dbReference type="PROSITE" id="PS50181">
    <property type="entry name" value="FBOX"/>
    <property type="match status" value="1"/>
</dbReference>
<keyword evidence="1" id="KW-0677">Repeat</keyword>
<dbReference type="InterPro" id="IPR002110">
    <property type="entry name" value="Ankyrin_rpt"/>
</dbReference>
<feature type="repeat" description="ANK" evidence="3">
    <location>
        <begin position="383"/>
        <end position="407"/>
    </location>
</feature>
<dbReference type="SUPFAM" id="SSF81383">
    <property type="entry name" value="F-box domain"/>
    <property type="match status" value="1"/>
</dbReference>
<dbReference type="PANTHER" id="PTHR24198">
    <property type="entry name" value="ANKYRIN REPEAT AND PROTEIN KINASE DOMAIN-CONTAINING PROTEIN"/>
    <property type="match status" value="1"/>
</dbReference>
<dbReference type="AlphaFoldDB" id="A0A397HIC5"/>
<dbReference type="RefSeq" id="XP_026616368.1">
    <property type="nucleotide sequence ID" value="XM_026761058.1"/>
</dbReference>
<proteinExistence type="predicted"/>
<dbReference type="EMBL" id="NKHU02000045">
    <property type="protein sequence ID" value="RHZ61336.1"/>
    <property type="molecule type" value="Genomic_DNA"/>
</dbReference>
<evidence type="ECO:0000259" key="4">
    <source>
        <dbReference type="PROSITE" id="PS50181"/>
    </source>
</evidence>
<dbReference type="PROSITE" id="PS50297">
    <property type="entry name" value="ANK_REP_REGION"/>
    <property type="match status" value="2"/>
</dbReference>
<dbReference type="Proteomes" id="UP000215305">
    <property type="component" value="Unassembled WGS sequence"/>
</dbReference>
<reference evidence="5" key="1">
    <citation type="submission" date="2018-08" db="EMBL/GenBank/DDBJ databases">
        <title>Draft genome sequence of azole-resistant Aspergillus thermomutatus (Neosartorya pseudofischeri) strain HMR AF 39, isolated from a human nasal aspirate.</title>
        <authorList>
            <person name="Parent-Michaud M."/>
            <person name="Dufresne P.J."/>
            <person name="Fournier E."/>
            <person name="Martineau C."/>
            <person name="Moreira S."/>
            <person name="Perkins V."/>
            <person name="De Repentigny L."/>
            <person name="Dufresne S.F."/>
        </authorList>
    </citation>
    <scope>NUCLEOTIDE SEQUENCE [LARGE SCALE GENOMIC DNA]</scope>
    <source>
        <strain evidence="5">HMR AF 39</strain>
    </source>
</reference>
<gene>
    <name evidence="5" type="ORF">CDV56_107439</name>
</gene>
<evidence type="ECO:0000256" key="2">
    <source>
        <dbReference type="ARBA" id="ARBA00023043"/>
    </source>
</evidence>
<feature type="repeat" description="ANK" evidence="3">
    <location>
        <begin position="257"/>
        <end position="289"/>
    </location>
</feature>
<accession>A0A397HIC5</accession>
<evidence type="ECO:0000256" key="1">
    <source>
        <dbReference type="ARBA" id="ARBA00022737"/>
    </source>
</evidence>
<dbReference type="PANTHER" id="PTHR24198:SF165">
    <property type="entry name" value="ANKYRIN REPEAT-CONTAINING PROTEIN-RELATED"/>
    <property type="match status" value="1"/>
</dbReference>
<dbReference type="SUPFAM" id="SSF48403">
    <property type="entry name" value="Ankyrin repeat"/>
    <property type="match status" value="2"/>
</dbReference>
<dbReference type="Pfam" id="PF00023">
    <property type="entry name" value="Ank"/>
    <property type="match status" value="1"/>
</dbReference>
<evidence type="ECO:0000313" key="6">
    <source>
        <dbReference type="Proteomes" id="UP000215305"/>
    </source>
</evidence>
<organism evidence="5 6">
    <name type="scientific">Aspergillus thermomutatus</name>
    <name type="common">Neosartorya pseudofischeri</name>
    <dbReference type="NCBI Taxonomy" id="41047"/>
    <lineage>
        <taxon>Eukaryota</taxon>
        <taxon>Fungi</taxon>
        <taxon>Dikarya</taxon>
        <taxon>Ascomycota</taxon>
        <taxon>Pezizomycotina</taxon>
        <taxon>Eurotiomycetes</taxon>
        <taxon>Eurotiomycetidae</taxon>
        <taxon>Eurotiales</taxon>
        <taxon>Aspergillaceae</taxon>
        <taxon>Aspergillus</taxon>
        <taxon>Aspergillus subgen. Fumigati</taxon>
    </lineage>
</organism>
<dbReference type="VEuPathDB" id="FungiDB:CDV56_107439"/>
<dbReference type="InterPro" id="IPR001810">
    <property type="entry name" value="F-box_dom"/>
</dbReference>